<protein>
    <submittedName>
        <fullName evidence="6">OmpA/MotB domain protein</fullName>
    </submittedName>
</protein>
<name>A0A1W1UZA0_9BACT</name>
<evidence type="ECO:0000256" key="3">
    <source>
        <dbReference type="ARBA" id="ARBA00023237"/>
    </source>
</evidence>
<sequence>MKKSLFTILSAAVLLTGCDNLKNPANKNEPEEATADTAIVYREGEAGPAVAVADGDLIDTDALNLPDVDFPEINLPDVSVRGNDQYSVYGLEETVLFDTDKATIKPSAAKALQQISASIGQRSAGKQMRIIGHADSRDTKSYNKELSEQRAEAVKNWLVQNGKIEASRVAVQPMGESKPVASNATAAGRQQNRRVEIAVLNK</sequence>
<dbReference type="InterPro" id="IPR050330">
    <property type="entry name" value="Bact_OuterMem_StrucFunc"/>
</dbReference>
<accession>A0A1W1UZA0</accession>
<dbReference type="PANTHER" id="PTHR30329:SF21">
    <property type="entry name" value="LIPOPROTEIN YIAD-RELATED"/>
    <property type="match status" value="1"/>
</dbReference>
<organism evidence="6 7">
    <name type="scientific">Hymenobacter roseosalivarius DSM 11622</name>
    <dbReference type="NCBI Taxonomy" id="645990"/>
    <lineage>
        <taxon>Bacteria</taxon>
        <taxon>Pseudomonadati</taxon>
        <taxon>Bacteroidota</taxon>
        <taxon>Cytophagia</taxon>
        <taxon>Cytophagales</taxon>
        <taxon>Hymenobacteraceae</taxon>
        <taxon>Hymenobacter</taxon>
    </lineage>
</organism>
<evidence type="ECO:0000256" key="1">
    <source>
        <dbReference type="ARBA" id="ARBA00004442"/>
    </source>
</evidence>
<dbReference type="InterPro" id="IPR006665">
    <property type="entry name" value="OmpA-like"/>
</dbReference>
<dbReference type="InterPro" id="IPR036737">
    <property type="entry name" value="OmpA-like_sf"/>
</dbReference>
<keyword evidence="2 4" id="KW-0472">Membrane</keyword>
<dbReference type="CDD" id="cd07185">
    <property type="entry name" value="OmpA_C-like"/>
    <property type="match status" value="1"/>
</dbReference>
<evidence type="ECO:0000313" key="6">
    <source>
        <dbReference type="EMBL" id="SMB86330.1"/>
    </source>
</evidence>
<gene>
    <name evidence="6" type="ORF">SAMN00120144_2396</name>
</gene>
<dbReference type="PROSITE" id="PS51123">
    <property type="entry name" value="OMPA_2"/>
    <property type="match status" value="1"/>
</dbReference>
<dbReference type="Proteomes" id="UP000192266">
    <property type="component" value="Unassembled WGS sequence"/>
</dbReference>
<keyword evidence="7" id="KW-1185">Reference proteome</keyword>
<feature type="domain" description="OmpA-like" evidence="5">
    <location>
        <begin position="84"/>
        <end position="202"/>
    </location>
</feature>
<keyword evidence="3" id="KW-0998">Cell outer membrane</keyword>
<dbReference type="EMBL" id="FWWW01000046">
    <property type="protein sequence ID" value="SMB86330.1"/>
    <property type="molecule type" value="Genomic_DNA"/>
</dbReference>
<dbReference type="STRING" id="645990.SAMN00120144_2396"/>
<dbReference type="Gene3D" id="3.30.1330.60">
    <property type="entry name" value="OmpA-like domain"/>
    <property type="match status" value="1"/>
</dbReference>
<proteinExistence type="predicted"/>
<reference evidence="6 7" key="1">
    <citation type="submission" date="2017-04" db="EMBL/GenBank/DDBJ databases">
        <authorList>
            <person name="Afonso C.L."/>
            <person name="Miller P.J."/>
            <person name="Scott M.A."/>
            <person name="Spackman E."/>
            <person name="Goraichik I."/>
            <person name="Dimitrov K.M."/>
            <person name="Suarez D.L."/>
            <person name="Swayne D.E."/>
        </authorList>
    </citation>
    <scope>NUCLEOTIDE SEQUENCE [LARGE SCALE GENOMIC DNA]</scope>
    <source>
        <strain evidence="6 7">DSM 11622</strain>
    </source>
</reference>
<evidence type="ECO:0000256" key="4">
    <source>
        <dbReference type="PROSITE-ProRule" id="PRU00473"/>
    </source>
</evidence>
<dbReference type="AlphaFoldDB" id="A0A1W1UZA0"/>
<dbReference type="RefSeq" id="WP_084443908.1">
    <property type="nucleotide sequence ID" value="NZ_FWWW01000046.1"/>
</dbReference>
<dbReference type="PRINTS" id="PR01021">
    <property type="entry name" value="OMPADOMAIN"/>
</dbReference>
<evidence type="ECO:0000313" key="7">
    <source>
        <dbReference type="Proteomes" id="UP000192266"/>
    </source>
</evidence>
<dbReference type="PROSITE" id="PS51257">
    <property type="entry name" value="PROKAR_LIPOPROTEIN"/>
    <property type="match status" value="1"/>
</dbReference>
<dbReference type="Pfam" id="PF00691">
    <property type="entry name" value="OmpA"/>
    <property type="match status" value="1"/>
</dbReference>
<evidence type="ECO:0000259" key="5">
    <source>
        <dbReference type="PROSITE" id="PS51123"/>
    </source>
</evidence>
<dbReference type="OrthoDB" id="853367at2"/>
<evidence type="ECO:0000256" key="2">
    <source>
        <dbReference type="ARBA" id="ARBA00023136"/>
    </source>
</evidence>
<comment type="subcellular location">
    <subcellularLocation>
        <location evidence="1">Cell outer membrane</location>
    </subcellularLocation>
</comment>
<dbReference type="PANTHER" id="PTHR30329">
    <property type="entry name" value="STATOR ELEMENT OF FLAGELLAR MOTOR COMPLEX"/>
    <property type="match status" value="1"/>
</dbReference>
<dbReference type="SUPFAM" id="SSF103088">
    <property type="entry name" value="OmpA-like"/>
    <property type="match status" value="1"/>
</dbReference>
<dbReference type="InterPro" id="IPR006664">
    <property type="entry name" value="OMP_bac"/>
</dbReference>
<dbReference type="GO" id="GO:0009279">
    <property type="term" value="C:cell outer membrane"/>
    <property type="evidence" value="ECO:0007669"/>
    <property type="project" value="UniProtKB-SubCell"/>
</dbReference>